<name>A0ABT8XHN0_9HYPH</name>
<evidence type="ECO:0000313" key="2">
    <source>
        <dbReference type="Proteomes" id="UP001177080"/>
    </source>
</evidence>
<proteinExistence type="predicted"/>
<evidence type="ECO:0000313" key="1">
    <source>
        <dbReference type="EMBL" id="MDO6123239.1"/>
    </source>
</evidence>
<organism evidence="1 2">
    <name type="scientific">Shinella curvata</name>
    <dbReference type="NCBI Taxonomy" id="1817964"/>
    <lineage>
        <taxon>Bacteria</taxon>
        <taxon>Pseudomonadati</taxon>
        <taxon>Pseudomonadota</taxon>
        <taxon>Alphaproteobacteria</taxon>
        <taxon>Hyphomicrobiales</taxon>
        <taxon>Rhizobiaceae</taxon>
        <taxon>Shinella</taxon>
    </lineage>
</organism>
<comment type="caution">
    <text evidence="1">The sequence shown here is derived from an EMBL/GenBank/DDBJ whole genome shotgun (WGS) entry which is preliminary data.</text>
</comment>
<gene>
    <name evidence="1" type="ORF">GB928_018785</name>
</gene>
<dbReference type="Proteomes" id="UP001177080">
    <property type="component" value="Unassembled WGS sequence"/>
</dbReference>
<reference evidence="1" key="1">
    <citation type="submission" date="2022-04" db="EMBL/GenBank/DDBJ databases">
        <title>Shinella lacus sp. nov., a novel member of the genus Shinella from water.</title>
        <authorList>
            <person name="Deng Y."/>
        </authorList>
    </citation>
    <scope>NUCLEOTIDE SEQUENCE</scope>
    <source>
        <strain evidence="1">JCM 31239</strain>
    </source>
</reference>
<accession>A0ABT8XHN0</accession>
<dbReference type="EMBL" id="WHSC02000007">
    <property type="protein sequence ID" value="MDO6123239.1"/>
    <property type="molecule type" value="Genomic_DNA"/>
</dbReference>
<sequence>MRISVEKRTRGHAAWQRTVDAGQRVTVLLDGVVQMHCLMADDKTGEIKRQVADARGQLIEDPETGDVSTELVTGKVTIIVSGAR</sequence>
<keyword evidence="2" id="KW-1185">Reference proteome</keyword>
<dbReference type="RefSeq" id="WP_244760861.1">
    <property type="nucleotide sequence ID" value="NZ_JALJCJ010000002.1"/>
</dbReference>
<protein>
    <submittedName>
        <fullName evidence="1">Uncharacterized protein</fullName>
    </submittedName>
</protein>